<dbReference type="PANTHER" id="PTHR12547">
    <property type="entry name" value="CCCH ZINC FINGER/TIS11-RELATED"/>
    <property type="match status" value="1"/>
</dbReference>
<dbReference type="SMART" id="SM00356">
    <property type="entry name" value="ZnF_C3H1"/>
    <property type="match status" value="2"/>
</dbReference>
<dbReference type="AlphaFoldDB" id="A0A376BAP4"/>
<keyword evidence="1 5" id="KW-0479">Metal-binding</keyword>
<evidence type="ECO:0000259" key="6">
    <source>
        <dbReference type="PROSITE" id="PS50103"/>
    </source>
</evidence>
<dbReference type="PANTHER" id="PTHR12547:SF18">
    <property type="entry name" value="PROTEIN TIS11"/>
    <property type="match status" value="1"/>
</dbReference>
<protein>
    <recommendedName>
        <fullName evidence="6">C3H1-type domain-containing protein</fullName>
    </recommendedName>
</protein>
<proteinExistence type="predicted"/>
<dbReference type="InterPro" id="IPR036855">
    <property type="entry name" value="Znf_CCCH_sf"/>
</dbReference>
<keyword evidence="2" id="KW-0677">Repeat</keyword>
<evidence type="ECO:0000256" key="5">
    <source>
        <dbReference type="PROSITE-ProRule" id="PRU00723"/>
    </source>
</evidence>
<dbReference type="PROSITE" id="PS50103">
    <property type="entry name" value="ZF_C3H1"/>
    <property type="match status" value="2"/>
</dbReference>
<dbReference type="Proteomes" id="UP000262825">
    <property type="component" value="Unassembled WGS sequence"/>
</dbReference>
<dbReference type="InterPro" id="IPR045877">
    <property type="entry name" value="ZFP36-like"/>
</dbReference>
<dbReference type="GO" id="GO:0006879">
    <property type="term" value="P:intracellular iron ion homeostasis"/>
    <property type="evidence" value="ECO:0007669"/>
    <property type="project" value="UniProtKB-ARBA"/>
</dbReference>
<keyword evidence="8" id="KW-1185">Reference proteome</keyword>
<organism evidence="7 8">
    <name type="scientific">Saccharomycodes ludwigii</name>
    <dbReference type="NCBI Taxonomy" id="36035"/>
    <lineage>
        <taxon>Eukaryota</taxon>
        <taxon>Fungi</taxon>
        <taxon>Dikarya</taxon>
        <taxon>Ascomycota</taxon>
        <taxon>Saccharomycotina</taxon>
        <taxon>Saccharomycetes</taxon>
        <taxon>Saccharomycodales</taxon>
        <taxon>Saccharomycodaceae</taxon>
        <taxon>Saccharomycodes</taxon>
    </lineage>
</organism>
<dbReference type="GO" id="GO:0003729">
    <property type="term" value="F:mRNA binding"/>
    <property type="evidence" value="ECO:0007669"/>
    <property type="project" value="InterPro"/>
</dbReference>
<feature type="domain" description="C3H1-type" evidence="6">
    <location>
        <begin position="234"/>
        <end position="262"/>
    </location>
</feature>
<sequence length="317" mass="36127">MSTYSQSSYTSSVFEYPLKQQKQHNNTPAMENTSAMDSFLYDQRIKEIERYYLSTLLNDSNGGTTTPSNDYEYEDDNFMLTKENIISNKNTDSMAPHNDLYELLSSLSISQRPFNDFPTNNTGGLYSSFPFLNVEINKNVDTVPIDNKDKRNLSVTSTVSTKPNFVEKEFIQQEKVLYQQDLSSRNVAKQVNKSLYKTELCETFTTTGDCKYGSKCQFAHGLHELKIKEINGKNYRTKPCHNWKKYGVCPYGNRCVFKHGDNDDIKVYLQAGTIKVEKDGSATTRKKSNISTKYASPSVVAKKNDFANVKVLSGMNW</sequence>
<evidence type="ECO:0000313" key="8">
    <source>
        <dbReference type="Proteomes" id="UP000262825"/>
    </source>
</evidence>
<name>A0A376BAP4_9ASCO</name>
<dbReference type="OrthoDB" id="3972987at2759"/>
<evidence type="ECO:0000256" key="4">
    <source>
        <dbReference type="ARBA" id="ARBA00022833"/>
    </source>
</evidence>
<evidence type="ECO:0000256" key="3">
    <source>
        <dbReference type="ARBA" id="ARBA00022771"/>
    </source>
</evidence>
<accession>A0A376BAP4</accession>
<dbReference type="VEuPathDB" id="FungiDB:SCODWIG_03420"/>
<feature type="domain" description="C3H1-type" evidence="6">
    <location>
        <begin position="195"/>
        <end position="223"/>
    </location>
</feature>
<feature type="zinc finger region" description="C3H1-type" evidence="5">
    <location>
        <begin position="195"/>
        <end position="223"/>
    </location>
</feature>
<dbReference type="Gene3D" id="4.10.1000.10">
    <property type="entry name" value="Zinc finger, CCCH-type"/>
    <property type="match status" value="2"/>
</dbReference>
<reference evidence="8" key="1">
    <citation type="submission" date="2018-06" db="EMBL/GenBank/DDBJ databases">
        <authorList>
            <person name="Guldener U."/>
        </authorList>
    </citation>
    <scope>NUCLEOTIDE SEQUENCE [LARGE SCALE GENOMIC DNA]</scope>
    <source>
        <strain evidence="8">UTAD17</strain>
    </source>
</reference>
<keyword evidence="3 5" id="KW-0863">Zinc-finger</keyword>
<dbReference type="EMBL" id="UFAJ01000815">
    <property type="protein sequence ID" value="SSD61659.1"/>
    <property type="molecule type" value="Genomic_DNA"/>
</dbReference>
<dbReference type="FunFam" id="4.10.1000.10:FF:000018">
    <property type="entry name" value="Zinc finger protein"/>
    <property type="match status" value="1"/>
</dbReference>
<dbReference type="InterPro" id="IPR000571">
    <property type="entry name" value="Znf_CCCH"/>
</dbReference>
<dbReference type="FunFam" id="4.10.1000.10:FF:000001">
    <property type="entry name" value="zinc finger CCCH domain-containing protein 15-like"/>
    <property type="match status" value="1"/>
</dbReference>
<feature type="zinc finger region" description="C3H1-type" evidence="5">
    <location>
        <begin position="234"/>
        <end position="262"/>
    </location>
</feature>
<dbReference type="Pfam" id="PF00642">
    <property type="entry name" value="zf-CCCH"/>
    <property type="match status" value="2"/>
</dbReference>
<evidence type="ECO:0000256" key="1">
    <source>
        <dbReference type="ARBA" id="ARBA00022723"/>
    </source>
</evidence>
<evidence type="ECO:0000313" key="7">
    <source>
        <dbReference type="EMBL" id="SSD61659.1"/>
    </source>
</evidence>
<gene>
    <name evidence="7" type="ORF">SCODWIG_03420</name>
</gene>
<dbReference type="GO" id="GO:0010468">
    <property type="term" value="P:regulation of gene expression"/>
    <property type="evidence" value="ECO:0007669"/>
    <property type="project" value="UniProtKB-ARBA"/>
</dbReference>
<dbReference type="SUPFAM" id="SSF90229">
    <property type="entry name" value="CCCH zinc finger"/>
    <property type="match status" value="2"/>
</dbReference>
<evidence type="ECO:0000256" key="2">
    <source>
        <dbReference type="ARBA" id="ARBA00022737"/>
    </source>
</evidence>
<dbReference type="GO" id="GO:0008270">
    <property type="term" value="F:zinc ion binding"/>
    <property type="evidence" value="ECO:0007669"/>
    <property type="project" value="UniProtKB-KW"/>
</dbReference>
<keyword evidence="4 5" id="KW-0862">Zinc</keyword>